<keyword evidence="4" id="KW-1185">Reference proteome</keyword>
<feature type="region of interest" description="Disordered" evidence="1">
    <location>
        <begin position="103"/>
        <end position="251"/>
    </location>
</feature>
<dbReference type="Pfam" id="PF15463">
    <property type="entry name" value="ECM11"/>
    <property type="match status" value="1"/>
</dbReference>
<feature type="compositionally biased region" description="Basic and acidic residues" evidence="1">
    <location>
        <begin position="193"/>
        <end position="203"/>
    </location>
</feature>
<accession>A0ABR0LC27</accession>
<feature type="domain" description="Extracellular mutant protein 11 C-terminal" evidence="2">
    <location>
        <begin position="403"/>
        <end position="528"/>
    </location>
</feature>
<protein>
    <recommendedName>
        <fullName evidence="2">Extracellular mutant protein 11 C-terminal domain-containing protein</fullName>
    </recommendedName>
</protein>
<feature type="region of interest" description="Disordered" evidence="1">
    <location>
        <begin position="28"/>
        <end position="77"/>
    </location>
</feature>
<reference evidence="3 4" key="1">
    <citation type="submission" date="2023-08" db="EMBL/GenBank/DDBJ databases">
        <title>Black Yeasts Isolated from many extreme environments.</title>
        <authorList>
            <person name="Coleine C."/>
            <person name="Stajich J.E."/>
            <person name="Selbmann L."/>
        </authorList>
    </citation>
    <scope>NUCLEOTIDE SEQUENCE [LARGE SCALE GENOMIC DNA]</scope>
    <source>
        <strain evidence="3 4">CCFEE 5386</strain>
    </source>
</reference>
<feature type="compositionally biased region" description="Polar residues" evidence="1">
    <location>
        <begin position="46"/>
        <end position="59"/>
    </location>
</feature>
<dbReference type="InterPro" id="IPR029178">
    <property type="entry name" value="Ecm11_C"/>
</dbReference>
<name>A0ABR0LC27_9PEZI</name>
<evidence type="ECO:0000313" key="4">
    <source>
        <dbReference type="Proteomes" id="UP001308179"/>
    </source>
</evidence>
<feature type="compositionally biased region" description="Polar residues" evidence="1">
    <location>
        <begin position="295"/>
        <end position="309"/>
    </location>
</feature>
<dbReference type="PANTHER" id="PTHR28244:SF1">
    <property type="entry name" value="RNA POLYMERASE I-SPECIFIC TRANSCRIPTION INITIATION FACTOR RRN11"/>
    <property type="match status" value="1"/>
</dbReference>
<gene>
    <name evidence="3" type="ORF">LTR32_001803</name>
</gene>
<evidence type="ECO:0000256" key="1">
    <source>
        <dbReference type="SAM" id="MobiDB-lite"/>
    </source>
</evidence>
<dbReference type="EMBL" id="JAVRRR010000077">
    <property type="protein sequence ID" value="KAK5146626.1"/>
    <property type="molecule type" value="Genomic_DNA"/>
</dbReference>
<evidence type="ECO:0000313" key="3">
    <source>
        <dbReference type="EMBL" id="KAK5146626.1"/>
    </source>
</evidence>
<comment type="caution">
    <text evidence="3">The sequence shown here is derived from an EMBL/GenBank/DDBJ whole genome shotgun (WGS) entry which is preliminary data.</text>
</comment>
<feature type="compositionally biased region" description="Acidic residues" evidence="1">
    <location>
        <begin position="120"/>
        <end position="138"/>
    </location>
</feature>
<dbReference type="Proteomes" id="UP001308179">
    <property type="component" value="Unassembled WGS sequence"/>
</dbReference>
<sequence>MPPKLNEFVRGRNALPHARTDYNEFKAPVTLPNSSTARTRSRQKVNTKTGVTQFTSRKAQSPPGAQKPFYDTDASSIGDTSTIVSVSAPAAYAAAEPVKPAMVTVHHAAHPRSDGGDSLASDEEYETDRDQDDEDDDLPTNPLQDHVSQKKQQSQQPVVSGGYGRKPDGSGFPYIKGDSYPTTTDGVPSVSDVAERMQPHVDAHGMPPPAIAQRKGYEQQSGAQGPHAQNHALRPLAQEQQKKGQVDQQHGYYEYPANVQPPVEQQINAGFSFHRPGINKLTKAMQHDLARDRQPGSQTAASTNASHVGSTDADSERRPQQQAATGPAPLRRTEVAALHPQRENFKPSRKNGTVTPVEQPGIDHVDQHMHYVETAHRSQQELPRAMQAHHEPLHGPELQLDHDIPELYGMKYEDLKAAEFDRHPEAVPLDTADGSLENKLHAASAMVPEDQARLLSTFDINQWEAAGDWFLSRFGETMAKLKSARQEKRRVARAFEDEVEKRHNAVSKKRKLTEDALGEMKASGAMVLQGTPSKAKKTK</sequence>
<dbReference type="InterPro" id="IPR053029">
    <property type="entry name" value="RNA_pol_I-specific_init_factor"/>
</dbReference>
<dbReference type="PANTHER" id="PTHR28244">
    <property type="entry name" value="RNA POLYMERASE I-SPECIFIC TRANSCRIPTION INITIATION FACTOR RRN11"/>
    <property type="match status" value="1"/>
</dbReference>
<organism evidence="3 4">
    <name type="scientific">Rachicladosporium monterosium</name>
    <dbReference type="NCBI Taxonomy" id="1507873"/>
    <lineage>
        <taxon>Eukaryota</taxon>
        <taxon>Fungi</taxon>
        <taxon>Dikarya</taxon>
        <taxon>Ascomycota</taxon>
        <taxon>Pezizomycotina</taxon>
        <taxon>Dothideomycetes</taxon>
        <taxon>Dothideomycetidae</taxon>
        <taxon>Cladosporiales</taxon>
        <taxon>Cladosporiaceae</taxon>
        <taxon>Rachicladosporium</taxon>
    </lineage>
</organism>
<evidence type="ECO:0000259" key="2">
    <source>
        <dbReference type="Pfam" id="PF15463"/>
    </source>
</evidence>
<feature type="region of interest" description="Disordered" evidence="1">
    <location>
        <begin position="287"/>
        <end position="332"/>
    </location>
</feature>
<proteinExistence type="predicted"/>